<accession>A0ABV8WYJ3</accession>
<evidence type="ECO:0000313" key="2">
    <source>
        <dbReference type="Proteomes" id="UP001595882"/>
    </source>
</evidence>
<comment type="caution">
    <text evidence="1">The sequence shown here is derived from an EMBL/GenBank/DDBJ whole genome shotgun (WGS) entry which is preliminary data.</text>
</comment>
<proteinExistence type="predicted"/>
<reference evidence="2" key="1">
    <citation type="journal article" date="2019" name="Int. J. Syst. Evol. Microbiol.">
        <title>The Global Catalogue of Microorganisms (GCM) 10K type strain sequencing project: providing services to taxonomists for standard genome sequencing and annotation.</title>
        <authorList>
            <consortium name="The Broad Institute Genomics Platform"/>
            <consortium name="The Broad Institute Genome Sequencing Center for Infectious Disease"/>
            <person name="Wu L."/>
            <person name="Ma J."/>
        </authorList>
    </citation>
    <scope>NUCLEOTIDE SEQUENCE [LARGE SCALE GENOMIC DNA]</scope>
    <source>
        <strain evidence="2">CCUG 37865</strain>
    </source>
</reference>
<evidence type="ECO:0000313" key="1">
    <source>
        <dbReference type="EMBL" id="MFC4403466.1"/>
    </source>
</evidence>
<organism evidence="1 2">
    <name type="scientific">Gracilibacillus xinjiangensis</name>
    <dbReference type="NCBI Taxonomy" id="1193282"/>
    <lineage>
        <taxon>Bacteria</taxon>
        <taxon>Bacillati</taxon>
        <taxon>Bacillota</taxon>
        <taxon>Bacilli</taxon>
        <taxon>Bacillales</taxon>
        <taxon>Bacillaceae</taxon>
        <taxon>Gracilibacillus</taxon>
    </lineage>
</organism>
<dbReference type="EMBL" id="JBHSDT010000004">
    <property type="protein sequence ID" value="MFC4403466.1"/>
    <property type="molecule type" value="Genomic_DNA"/>
</dbReference>
<keyword evidence="2" id="KW-1185">Reference proteome</keyword>
<gene>
    <name evidence="1" type="ORF">ACFOY7_10275</name>
</gene>
<dbReference type="Proteomes" id="UP001595882">
    <property type="component" value="Unassembled WGS sequence"/>
</dbReference>
<name>A0ABV8WYJ3_9BACI</name>
<dbReference type="RefSeq" id="WP_390251958.1">
    <property type="nucleotide sequence ID" value="NZ_JBHSDT010000004.1"/>
</dbReference>
<sequence>MIKLLIFGIPLSMSISQISAVFEVEAEHLAQPFIRNQLKVAVSFLMILPPLNLNMFTER</sequence>
<protein>
    <submittedName>
        <fullName evidence="1">Uncharacterized protein</fullName>
    </submittedName>
</protein>